<feature type="region of interest" description="Disordered" evidence="1">
    <location>
        <begin position="33"/>
        <end position="89"/>
    </location>
</feature>
<keyword evidence="3" id="KW-1185">Reference proteome</keyword>
<evidence type="ECO:0000313" key="3">
    <source>
        <dbReference type="Proteomes" id="UP000266723"/>
    </source>
</evidence>
<dbReference type="EMBL" id="QGKV02000299">
    <property type="protein sequence ID" value="KAF3593790.1"/>
    <property type="molecule type" value="Genomic_DNA"/>
</dbReference>
<sequence>MAQVANGTKQARGGNYRGCILWTVHTDVLLSSPKAQSKAVNKRSEIGDTGSEAQTKASEKRSLRGQSNLRPLRHPRGGRVFGTHPGCKRTKFSTKGEITQIFEERQQRKSVSGSYLNNLFLVS</sequence>
<comment type="caution">
    <text evidence="2">The sequence shown here is derived from an EMBL/GenBank/DDBJ whole genome shotgun (WGS) entry which is preliminary data.</text>
</comment>
<protein>
    <submittedName>
        <fullName evidence="2">Uncharacterized protein</fullName>
    </submittedName>
</protein>
<name>A0ABQ7EB48_BRACR</name>
<proteinExistence type="predicted"/>
<organism evidence="2 3">
    <name type="scientific">Brassica cretica</name>
    <name type="common">Mustard</name>
    <dbReference type="NCBI Taxonomy" id="69181"/>
    <lineage>
        <taxon>Eukaryota</taxon>
        <taxon>Viridiplantae</taxon>
        <taxon>Streptophyta</taxon>
        <taxon>Embryophyta</taxon>
        <taxon>Tracheophyta</taxon>
        <taxon>Spermatophyta</taxon>
        <taxon>Magnoliopsida</taxon>
        <taxon>eudicotyledons</taxon>
        <taxon>Gunneridae</taxon>
        <taxon>Pentapetalae</taxon>
        <taxon>rosids</taxon>
        <taxon>malvids</taxon>
        <taxon>Brassicales</taxon>
        <taxon>Brassicaceae</taxon>
        <taxon>Brassiceae</taxon>
        <taxon>Brassica</taxon>
    </lineage>
</organism>
<reference evidence="2 3" key="1">
    <citation type="journal article" date="2020" name="BMC Genomics">
        <title>Intraspecific diversification of the crop wild relative Brassica cretica Lam. using demographic model selection.</title>
        <authorList>
            <person name="Kioukis A."/>
            <person name="Michalopoulou V.A."/>
            <person name="Briers L."/>
            <person name="Pirintsos S."/>
            <person name="Studholme D.J."/>
            <person name="Pavlidis P."/>
            <person name="Sarris P.F."/>
        </authorList>
    </citation>
    <scope>NUCLEOTIDE SEQUENCE [LARGE SCALE GENOMIC DNA]</scope>
    <source>
        <strain evidence="3">cv. PFS-1207/04</strain>
    </source>
</reference>
<gene>
    <name evidence="2" type="ORF">DY000_02023455</name>
</gene>
<evidence type="ECO:0000313" key="2">
    <source>
        <dbReference type="EMBL" id="KAF3593790.1"/>
    </source>
</evidence>
<accession>A0ABQ7EB48</accession>
<evidence type="ECO:0000256" key="1">
    <source>
        <dbReference type="SAM" id="MobiDB-lite"/>
    </source>
</evidence>
<dbReference type="Proteomes" id="UP000266723">
    <property type="component" value="Unassembled WGS sequence"/>
</dbReference>